<evidence type="ECO:0000313" key="7">
    <source>
        <dbReference type="EMBL" id="WAX57951.1"/>
    </source>
</evidence>
<evidence type="ECO:0000256" key="3">
    <source>
        <dbReference type="ARBA" id="ARBA00023015"/>
    </source>
</evidence>
<dbReference type="Gene3D" id="3.30.450.40">
    <property type="match status" value="1"/>
</dbReference>
<keyword evidence="1" id="KW-0808">Transferase</keyword>
<evidence type="ECO:0000256" key="2">
    <source>
        <dbReference type="ARBA" id="ARBA00022777"/>
    </source>
</evidence>
<dbReference type="Proteomes" id="UP001164693">
    <property type="component" value="Chromosome"/>
</dbReference>
<reference evidence="7" key="1">
    <citation type="submission" date="2022-05" db="EMBL/GenBank/DDBJ databases">
        <title>Jatrophihabitans sp. SB3-54 whole genome sequence.</title>
        <authorList>
            <person name="Suh M.K."/>
            <person name="Eom M.K."/>
            <person name="Kim J.S."/>
            <person name="Kim H.S."/>
            <person name="Do H.E."/>
            <person name="Shin Y.K."/>
            <person name="Lee J.-S."/>
        </authorList>
    </citation>
    <scope>NUCLEOTIDE SEQUENCE</scope>
    <source>
        <strain evidence="7">SB3-54</strain>
    </source>
</reference>
<organism evidence="7 8">
    <name type="scientific">Jatrophihabitans cynanchi</name>
    <dbReference type="NCBI Taxonomy" id="2944128"/>
    <lineage>
        <taxon>Bacteria</taxon>
        <taxon>Bacillati</taxon>
        <taxon>Actinomycetota</taxon>
        <taxon>Actinomycetes</taxon>
        <taxon>Jatrophihabitantales</taxon>
        <taxon>Jatrophihabitantaceae</taxon>
        <taxon>Jatrophihabitans</taxon>
    </lineage>
</organism>
<evidence type="ECO:0000259" key="6">
    <source>
        <dbReference type="PROSITE" id="PS50921"/>
    </source>
</evidence>
<keyword evidence="8" id="KW-1185">Reference proteome</keyword>
<dbReference type="PIRSF" id="PIRSF036625">
    <property type="entry name" value="GAF_ANTAR"/>
    <property type="match status" value="1"/>
</dbReference>
<dbReference type="Pfam" id="PF13185">
    <property type="entry name" value="GAF_2"/>
    <property type="match status" value="1"/>
</dbReference>
<accession>A0ABY7K4B4</accession>
<dbReference type="SMART" id="SM00065">
    <property type="entry name" value="GAF"/>
    <property type="match status" value="1"/>
</dbReference>
<evidence type="ECO:0000256" key="1">
    <source>
        <dbReference type="ARBA" id="ARBA00022679"/>
    </source>
</evidence>
<proteinExistence type="predicted"/>
<dbReference type="InterPro" id="IPR003018">
    <property type="entry name" value="GAF"/>
</dbReference>
<name>A0ABY7K4B4_9ACTN</name>
<sequence length="280" mass="29285">MNETTPGAAGDTPVQDPLQHSAAGRSDVAGSDAATQMLAASEDDDLRTSVAALSRLATGQMQLADVLTRIAEYAVAAIPGADGAGLTMIEAGRSDTIVASAPFVGQVDAIQYSIEEGPCITAAAEARTVRSGSLSDDPQWPHFGPRVGHLGVHSVLSIPLLTSDGVLGAMNVYAHRPGAFDTHAALIGELFAVPAAIAVQNAQVLAQTRRLAAQLQAALTSRSTIDQAMGIVMSRIGCGPDEAFDRLRQISQSENQKLHTVAQHIRDEAIRRARARHTEA</sequence>
<dbReference type="EMBL" id="CP097463">
    <property type="protein sequence ID" value="WAX57951.1"/>
    <property type="molecule type" value="Genomic_DNA"/>
</dbReference>
<dbReference type="InterPro" id="IPR036388">
    <property type="entry name" value="WH-like_DNA-bd_sf"/>
</dbReference>
<dbReference type="Pfam" id="PF03861">
    <property type="entry name" value="ANTAR"/>
    <property type="match status" value="1"/>
</dbReference>
<feature type="domain" description="ANTAR" evidence="6">
    <location>
        <begin position="205"/>
        <end position="266"/>
    </location>
</feature>
<dbReference type="RefSeq" id="WP_269444499.1">
    <property type="nucleotide sequence ID" value="NZ_CP097463.1"/>
</dbReference>
<dbReference type="SUPFAM" id="SSF55781">
    <property type="entry name" value="GAF domain-like"/>
    <property type="match status" value="1"/>
</dbReference>
<evidence type="ECO:0000256" key="5">
    <source>
        <dbReference type="SAM" id="MobiDB-lite"/>
    </source>
</evidence>
<dbReference type="Gene3D" id="1.10.10.10">
    <property type="entry name" value="Winged helix-like DNA-binding domain superfamily/Winged helix DNA-binding domain"/>
    <property type="match status" value="1"/>
</dbReference>
<dbReference type="InterPro" id="IPR011006">
    <property type="entry name" value="CheY-like_superfamily"/>
</dbReference>
<dbReference type="InterPro" id="IPR029016">
    <property type="entry name" value="GAF-like_dom_sf"/>
</dbReference>
<feature type="region of interest" description="Disordered" evidence="5">
    <location>
        <begin position="1"/>
        <end position="30"/>
    </location>
</feature>
<dbReference type="SUPFAM" id="SSF52172">
    <property type="entry name" value="CheY-like"/>
    <property type="match status" value="1"/>
</dbReference>
<keyword evidence="3" id="KW-0805">Transcription regulation</keyword>
<protein>
    <submittedName>
        <fullName evidence="7">GAF and ANTAR domain-containing protein</fullName>
    </submittedName>
</protein>
<keyword evidence="2" id="KW-0418">Kinase</keyword>
<dbReference type="InterPro" id="IPR005561">
    <property type="entry name" value="ANTAR"/>
</dbReference>
<gene>
    <name evidence="7" type="ORF">M6B22_04090</name>
</gene>
<dbReference type="InterPro" id="IPR012074">
    <property type="entry name" value="GAF_ANTAR"/>
</dbReference>
<evidence type="ECO:0000256" key="4">
    <source>
        <dbReference type="ARBA" id="ARBA00023163"/>
    </source>
</evidence>
<dbReference type="SMART" id="SM01012">
    <property type="entry name" value="ANTAR"/>
    <property type="match status" value="1"/>
</dbReference>
<dbReference type="PROSITE" id="PS50921">
    <property type="entry name" value="ANTAR"/>
    <property type="match status" value="1"/>
</dbReference>
<keyword evidence="4" id="KW-0804">Transcription</keyword>
<evidence type="ECO:0000313" key="8">
    <source>
        <dbReference type="Proteomes" id="UP001164693"/>
    </source>
</evidence>